<dbReference type="Proteomes" id="UP000245341">
    <property type="component" value="Unplaced"/>
</dbReference>
<evidence type="ECO:0000313" key="2">
    <source>
        <dbReference type="Proteomes" id="UP000245341"/>
    </source>
</evidence>
<keyword evidence="2" id="KW-1185">Reference proteome</keyword>
<feature type="region of interest" description="Disordered" evidence="1">
    <location>
        <begin position="1"/>
        <end position="49"/>
    </location>
</feature>
<proteinExistence type="predicted"/>
<name>A0A7F8RSP4_LEPWE</name>
<evidence type="ECO:0000256" key="1">
    <source>
        <dbReference type="SAM" id="MobiDB-lite"/>
    </source>
</evidence>
<dbReference type="KEGG" id="lww:115944543"/>
<dbReference type="AlphaFoldDB" id="A0A7F8RSP4"/>
<feature type="compositionally biased region" description="Basic residues" evidence="1">
    <location>
        <begin position="39"/>
        <end position="49"/>
    </location>
</feature>
<organism evidence="2 3">
    <name type="scientific">Leptonychotes weddellii</name>
    <name type="common">Weddell seal</name>
    <name type="synonym">Otaria weddellii</name>
    <dbReference type="NCBI Taxonomy" id="9713"/>
    <lineage>
        <taxon>Eukaryota</taxon>
        <taxon>Metazoa</taxon>
        <taxon>Chordata</taxon>
        <taxon>Craniata</taxon>
        <taxon>Vertebrata</taxon>
        <taxon>Euteleostomi</taxon>
        <taxon>Mammalia</taxon>
        <taxon>Eutheria</taxon>
        <taxon>Laurasiatheria</taxon>
        <taxon>Carnivora</taxon>
        <taxon>Caniformia</taxon>
        <taxon>Pinnipedia</taxon>
        <taxon>Phocidae</taxon>
        <taxon>Monachinae</taxon>
        <taxon>Lobodontini</taxon>
        <taxon>Leptonychotes</taxon>
    </lineage>
</organism>
<dbReference type="RefSeq" id="XP_030895873.1">
    <property type="nucleotide sequence ID" value="XM_031040013.1"/>
</dbReference>
<dbReference type="OrthoDB" id="9948828at2759"/>
<evidence type="ECO:0000313" key="3">
    <source>
        <dbReference type="RefSeq" id="XP_030895873.1"/>
    </source>
</evidence>
<gene>
    <name evidence="3" type="primary">LOC115944543</name>
</gene>
<accession>A0A7F8RSP4</accession>
<protein>
    <submittedName>
        <fullName evidence="3">Uncharacterized protein LOC115944543 isoform X1</fullName>
    </submittedName>
</protein>
<sequence length="518" mass="58089">MDQVKRKGCCGKKKPRLKGKAGSEHQQILPSEAQGHPRQQPKGHPPKPRRKIAKFLGVFHRNKEPQNVVHLTETSKGFFELVQEGQFLEAYQSISTLAEEGQDCGPQYQAVAQSMWQVVQQALEGTGPSQELELKLQAVLTTVGWTQDKHQSREAGALQDGGVAPWAGQLEKLLRNDAEARVPTLGPKDQPDPYLEKLDKAVRQGLGSSRASRLGTCLWGFYRTYFQEVLLSRLSELTRSCGTNLKSSQVLYTWGKTNLFGRPGETLAKAPLTSQQPTVGHLLDPVMFVTWMSQMQKKLVGLIQLLEESMNAVQPMGLPITSQVQAMVLETFSEFLKRYQAEAVHFLQQNAAAGAFPEVHVLANCCILRETWRELSQEHVQLPALGPAVQGTIHVIEDHGRDHLLPRVRTLCQSQLRDHFRKKDKDLVRALQCLWQGLEGCPNMHSTPVYEDLGLANLQEPIMGIFESSENKSRETVDDWLASFRDRFPGYLSMQDQPCCSVDLEEEIEVKGSSCRCC</sequence>
<dbReference type="GeneID" id="115944543"/>
<feature type="compositionally biased region" description="Basic residues" evidence="1">
    <location>
        <begin position="1"/>
        <end position="19"/>
    </location>
</feature>
<reference evidence="3" key="1">
    <citation type="submission" date="2025-08" db="UniProtKB">
        <authorList>
            <consortium name="RefSeq"/>
        </authorList>
    </citation>
    <scope>IDENTIFICATION</scope>
    <source>
        <tissue evidence="3">Liver</tissue>
    </source>
</reference>